<protein>
    <submittedName>
        <fullName evidence="1">Uncharacterized protein</fullName>
    </submittedName>
</protein>
<accession>A0A3N6NLW8</accession>
<evidence type="ECO:0000313" key="2">
    <source>
        <dbReference type="Proteomes" id="UP000281431"/>
    </source>
</evidence>
<dbReference type="AlphaFoldDB" id="A0A3N6NLW8"/>
<name>A0A3N6NLW8_NATCH</name>
<comment type="caution">
    <text evidence="1">The sequence shown here is derived from an EMBL/GenBank/DDBJ whole genome shotgun (WGS) entry which is preliminary data.</text>
</comment>
<evidence type="ECO:0000313" key="1">
    <source>
        <dbReference type="EMBL" id="RQH00363.1"/>
    </source>
</evidence>
<gene>
    <name evidence="1" type="ORF">EA472_10950</name>
</gene>
<organism evidence="1 2">
    <name type="scientific">Natrarchaeobius chitinivorans</name>
    <dbReference type="NCBI Taxonomy" id="1679083"/>
    <lineage>
        <taxon>Archaea</taxon>
        <taxon>Methanobacteriati</taxon>
        <taxon>Methanobacteriota</taxon>
        <taxon>Stenosarchaea group</taxon>
        <taxon>Halobacteria</taxon>
        <taxon>Halobacteriales</taxon>
        <taxon>Natrialbaceae</taxon>
        <taxon>Natrarchaeobius</taxon>
    </lineage>
</organism>
<keyword evidence="2" id="KW-1185">Reference proteome</keyword>
<proteinExistence type="predicted"/>
<dbReference type="EMBL" id="REFZ01000006">
    <property type="protein sequence ID" value="RQH00363.1"/>
    <property type="molecule type" value="Genomic_DNA"/>
</dbReference>
<dbReference type="Proteomes" id="UP000281431">
    <property type="component" value="Unassembled WGS sequence"/>
</dbReference>
<reference evidence="1 2" key="1">
    <citation type="submission" date="2018-10" db="EMBL/GenBank/DDBJ databases">
        <title>Natrarchaeobius chitinivorans gen. nov., sp. nov., and Natrarchaeobius haloalkaliphilus sp. nov., alkaliphilic, chitin-utilizing haloarchaea from hypersaline alkaline lakes.</title>
        <authorList>
            <person name="Sorokin D.Y."/>
            <person name="Elcheninov A.G."/>
            <person name="Kostrikina N.A."/>
            <person name="Bale N.J."/>
            <person name="Sinninghe Damste J.S."/>
            <person name="Khijniak T.V."/>
            <person name="Kublanov I.V."/>
            <person name="Toshchakov S.V."/>
        </authorList>
    </citation>
    <scope>NUCLEOTIDE SEQUENCE [LARGE SCALE GENOMIC DNA]</scope>
    <source>
        <strain evidence="1 2">AArcht7</strain>
    </source>
</reference>
<sequence length="83" mass="9307">MIDEQSALGPTVRSTTVRTVRLVERFRGREKRDGRDSFCIAQLPTVASVIGSSNENVHRVVDRYTAGIDRGDDGRFGRSTVRR</sequence>